<evidence type="ECO:0000313" key="2">
    <source>
        <dbReference type="Proteomes" id="UP000016922"/>
    </source>
</evidence>
<sequence>MTSLITFPQFNLFPTEIHSLILAQCLYNDEICLRLTSKYLYTLPPTKRLYEVSIPRLSNLPLVSLDNQDGINRCEHEFSPEHRWECHALRKLDWDRQKAMAAGTNPDDVKMMAVCPEEERHNLYSWEIRMARNKFRPGARGCQTRESGWVHCICFDIPLYKRLITWIKNTKGGKNLTFCSSCQKFTTRRKATQYRCRKCRPRHTRRRTAGLTLRTHRWGAWRRSNWGPRDWKDGFNNGAMDRMEKRLRGGLEQRKGGSRYEMRKIAGKEVNTGNMRGGHSAEYC</sequence>
<dbReference type="EMBL" id="KE145358">
    <property type="protein sequence ID" value="EPE33509.1"/>
    <property type="molecule type" value="Genomic_DNA"/>
</dbReference>
<organism evidence="1 2">
    <name type="scientific">Glarea lozoyensis (strain ATCC 20868 / MF5171)</name>
    <dbReference type="NCBI Taxonomy" id="1116229"/>
    <lineage>
        <taxon>Eukaryota</taxon>
        <taxon>Fungi</taxon>
        <taxon>Dikarya</taxon>
        <taxon>Ascomycota</taxon>
        <taxon>Pezizomycotina</taxon>
        <taxon>Leotiomycetes</taxon>
        <taxon>Helotiales</taxon>
        <taxon>Helotiaceae</taxon>
        <taxon>Glarea</taxon>
    </lineage>
</organism>
<dbReference type="AlphaFoldDB" id="S3D8M6"/>
<dbReference type="Proteomes" id="UP000016922">
    <property type="component" value="Unassembled WGS sequence"/>
</dbReference>
<protein>
    <submittedName>
        <fullName evidence="1">Uncharacterized protein</fullName>
    </submittedName>
</protein>
<dbReference type="RefSeq" id="XP_008080126.1">
    <property type="nucleotide sequence ID" value="XM_008081935.1"/>
</dbReference>
<dbReference type="OrthoDB" id="3452648at2759"/>
<reference evidence="1 2" key="1">
    <citation type="journal article" date="2013" name="BMC Genomics">
        <title>Genomics-driven discovery of the pneumocandin biosynthetic gene cluster in the fungus Glarea lozoyensis.</title>
        <authorList>
            <person name="Chen L."/>
            <person name="Yue Q."/>
            <person name="Zhang X."/>
            <person name="Xiang M."/>
            <person name="Wang C."/>
            <person name="Li S."/>
            <person name="Che Y."/>
            <person name="Ortiz-Lopez F.J."/>
            <person name="Bills G.F."/>
            <person name="Liu X."/>
            <person name="An Z."/>
        </authorList>
    </citation>
    <scope>NUCLEOTIDE SEQUENCE [LARGE SCALE GENOMIC DNA]</scope>
    <source>
        <strain evidence="2">ATCC 20868 / MF5171</strain>
    </source>
</reference>
<dbReference type="eggNOG" id="ENOG502T4M7">
    <property type="taxonomic scope" value="Eukaryota"/>
</dbReference>
<dbReference type="KEGG" id="glz:GLAREA_06522"/>
<accession>S3D8M6</accession>
<name>S3D8M6_GLAL2</name>
<gene>
    <name evidence="1" type="ORF">GLAREA_06522</name>
</gene>
<dbReference type="HOGENOM" id="CLU_980214_0_0_1"/>
<evidence type="ECO:0000313" key="1">
    <source>
        <dbReference type="EMBL" id="EPE33509.1"/>
    </source>
</evidence>
<keyword evidence="2" id="KW-1185">Reference proteome</keyword>
<proteinExistence type="predicted"/>
<dbReference type="GeneID" id="19465575"/>